<reference evidence="2 3" key="1">
    <citation type="submission" date="2018-01" db="EMBL/GenBank/DDBJ databases">
        <authorList>
            <person name="Gaut B.S."/>
            <person name="Morton B.R."/>
            <person name="Clegg M.T."/>
            <person name="Duvall M.R."/>
        </authorList>
    </citation>
    <scope>NUCLEOTIDE SEQUENCE [LARGE SCALE GENOMIC DNA]</scope>
    <source>
        <strain evidence="2">GP69</strain>
    </source>
</reference>
<evidence type="ECO:0000313" key="2">
    <source>
        <dbReference type="EMBL" id="SOY31104.1"/>
    </source>
</evidence>
<proteinExistence type="predicted"/>
<evidence type="ECO:0000256" key="1">
    <source>
        <dbReference type="SAM" id="MobiDB-lite"/>
    </source>
</evidence>
<keyword evidence="3" id="KW-1185">Reference proteome</keyword>
<name>A0A2K4ZKT1_9FIRM</name>
<dbReference type="RefSeq" id="WP_103241102.1">
    <property type="nucleotide sequence ID" value="NZ_CANRXC010000077.1"/>
</dbReference>
<feature type="region of interest" description="Disordered" evidence="1">
    <location>
        <begin position="23"/>
        <end position="55"/>
    </location>
</feature>
<gene>
    <name evidence="2" type="ORF">AMURIS_03838</name>
</gene>
<dbReference type="PROSITE" id="PS51257">
    <property type="entry name" value="PROKAR_LIPOPROTEIN"/>
    <property type="match status" value="1"/>
</dbReference>
<accession>A0A2K4ZKT1</accession>
<evidence type="ECO:0000313" key="3">
    <source>
        <dbReference type="Proteomes" id="UP000236311"/>
    </source>
</evidence>
<organism evidence="2 3">
    <name type="scientific">Acetatifactor muris</name>
    <dbReference type="NCBI Taxonomy" id="879566"/>
    <lineage>
        <taxon>Bacteria</taxon>
        <taxon>Bacillati</taxon>
        <taxon>Bacillota</taxon>
        <taxon>Clostridia</taxon>
        <taxon>Lachnospirales</taxon>
        <taxon>Lachnospiraceae</taxon>
        <taxon>Acetatifactor</taxon>
    </lineage>
</organism>
<dbReference type="AlphaFoldDB" id="A0A2K4ZKT1"/>
<dbReference type="Proteomes" id="UP000236311">
    <property type="component" value="Unassembled WGS sequence"/>
</dbReference>
<protein>
    <submittedName>
        <fullName evidence="2">Uncharacterized protein</fullName>
    </submittedName>
</protein>
<dbReference type="EMBL" id="OFSM01000021">
    <property type="protein sequence ID" value="SOY31104.1"/>
    <property type="molecule type" value="Genomic_DNA"/>
</dbReference>
<sequence>MRRVKRWAVVAMAAMMLTGCGKKETVTSQGEEMREEQENTGQDTAQSGTGGLRNAEGTEITSYEELEAYQAGRMEKIIAAFTDSGLTYELTENQKFAYNKELEYTVLENSYRMACVGYSMYDSSTGAVDTVMSVRYEFHPEKGLSAEDGSMKLLYSFIQAADNAELKEKFKSGEELAAGLMEVVGTGTASTVYDAGNVRLAIEVERSSKYIIKYAELDRVFCKIKQPEVTCKEFNSYDDYKTYLGEGGTGREEGALSTRIIKYITDRDDQVINYFEHPDAVSTESDFETLLVDSSGIHTYMSDWMTVNAFTYRNRDNKENNFEIKISFDIQFDEIHKDMAKEYLHMTLECLQNEKALPENVDMEDLEKEILSHAQIYMSHYSTYGLVVKDWFGIEIWKYSKYPYLEESHVILVPVKVEGLLNE</sequence>